<keyword evidence="5" id="KW-0472">Membrane</keyword>
<evidence type="ECO:0000256" key="3">
    <source>
        <dbReference type="ARBA" id="ARBA00022844"/>
    </source>
</evidence>
<organism evidence="7 8">
    <name type="scientific">Bermuda grass etched-line virus</name>
    <dbReference type="NCBI Taxonomy" id="167478"/>
    <lineage>
        <taxon>Viruses</taxon>
        <taxon>Riboviria</taxon>
        <taxon>Orthornavirae</taxon>
        <taxon>Kitrinoviricota</taxon>
        <taxon>Alsuviricetes</taxon>
        <taxon>Tymovirales</taxon>
        <taxon>Tymoviridae</taxon>
        <taxon>Marafivirus</taxon>
        <taxon>Marafivirus cynodonis</taxon>
    </lineage>
</organism>
<feature type="compositionally biased region" description="Polar residues" evidence="4">
    <location>
        <begin position="33"/>
        <end position="50"/>
    </location>
</feature>
<dbReference type="InterPro" id="IPR000574">
    <property type="entry name" value="Tymo_coat"/>
</dbReference>
<dbReference type="GO" id="GO:0005198">
    <property type="term" value="F:structural molecule activity"/>
    <property type="evidence" value="ECO:0007669"/>
    <property type="project" value="InterPro"/>
</dbReference>
<name>Q8V0G9_9VIRU</name>
<feature type="region of interest" description="Disordered" evidence="4">
    <location>
        <begin position="32"/>
        <end position="56"/>
    </location>
</feature>
<keyword evidence="5" id="KW-0812">Transmembrane</keyword>
<dbReference type="Proteomes" id="UP000242326">
    <property type="component" value="Segment"/>
</dbReference>
<dbReference type="KEGG" id="vg:37616528"/>
<dbReference type="OrthoDB" id="15633at10239"/>
<protein>
    <submittedName>
        <fullName evidence="7">Coat protein</fullName>
    </submittedName>
</protein>
<dbReference type="GO" id="GO:0019028">
    <property type="term" value="C:viral capsid"/>
    <property type="evidence" value="ECO:0007669"/>
    <property type="project" value="UniProtKB-KW"/>
</dbReference>
<proteinExistence type="predicted"/>
<evidence type="ECO:0000313" key="8">
    <source>
        <dbReference type="Proteomes" id="UP000242326"/>
    </source>
</evidence>
<keyword evidence="8" id="KW-1185">Reference proteome</keyword>
<dbReference type="InterPro" id="IPR029053">
    <property type="entry name" value="Viral_coat"/>
</dbReference>
<evidence type="ECO:0000256" key="5">
    <source>
        <dbReference type="SAM" id="Phobius"/>
    </source>
</evidence>
<reference evidence="7 8" key="1">
    <citation type="submission" date="2001-06" db="EMBL/GenBank/DDBJ databases">
        <title>Analysis of 3'-region of Bermuda grass etched-line virus genome.</title>
        <authorList>
            <person name="Izadpanah K."/>
            <person name="Zhang Y."/>
            <person name="Duberlt S."/>
            <person name="Rowhani A.K."/>
        </authorList>
    </citation>
    <scope>NUCLEOTIDE SEQUENCE [LARGE SCALE GENOMIC DNA]</scope>
</reference>
<dbReference type="SUPFAM" id="SSF88633">
    <property type="entry name" value="Positive stranded ssRNA viruses"/>
    <property type="match status" value="1"/>
</dbReference>
<comment type="subcellular location">
    <subcellularLocation>
        <location evidence="1">Virion</location>
    </subcellularLocation>
</comment>
<dbReference type="GeneID" id="37616528"/>
<keyword evidence="5" id="KW-1133">Transmembrane helix</keyword>
<sequence>MPSKRDPLLLTMTVLIVSLLFLLLRAYWRPRPRNSSTCPSSGRSQTSPESPTKHKTDDLSAFTTLAKLTVVYRHAELIHAEVELTPCPGSFSKPLMFLFVWTPASLSPATGWETSYYGGRQITVGGPVMLSSTTVIPADLSRMNPVIKSSVSYNDCPRWSLTCPLVSGSSANTKLATLYIRGTVRLSSPSGNCIP</sequence>
<dbReference type="RefSeq" id="YP_009505638.1">
    <property type="nucleotide sequence ID" value="NC_038327.1"/>
</dbReference>
<accession>Q8V0G9</accession>
<keyword evidence="3" id="KW-0946">Virion</keyword>
<dbReference type="Gene3D" id="2.60.120.20">
    <property type="match status" value="1"/>
</dbReference>
<keyword evidence="2 7" id="KW-0167">Capsid protein</keyword>
<evidence type="ECO:0000259" key="6">
    <source>
        <dbReference type="Pfam" id="PF00983"/>
    </source>
</evidence>
<dbReference type="EMBL" id="AY040531">
    <property type="protein sequence ID" value="AAK85135.1"/>
    <property type="molecule type" value="Genomic_RNA"/>
</dbReference>
<evidence type="ECO:0000256" key="4">
    <source>
        <dbReference type="SAM" id="MobiDB-lite"/>
    </source>
</evidence>
<feature type="transmembrane region" description="Helical" evidence="5">
    <location>
        <begin position="7"/>
        <end position="28"/>
    </location>
</feature>
<evidence type="ECO:0000256" key="2">
    <source>
        <dbReference type="ARBA" id="ARBA00022561"/>
    </source>
</evidence>
<evidence type="ECO:0000256" key="1">
    <source>
        <dbReference type="ARBA" id="ARBA00004328"/>
    </source>
</evidence>
<feature type="domain" description="Tymovirus coat protein" evidence="6">
    <location>
        <begin position="53"/>
        <end position="191"/>
    </location>
</feature>
<dbReference type="Pfam" id="PF00983">
    <property type="entry name" value="Tymo_coat"/>
    <property type="match status" value="1"/>
</dbReference>
<evidence type="ECO:0000313" key="7">
    <source>
        <dbReference type="EMBL" id="AAK85135.1"/>
    </source>
</evidence>